<keyword evidence="3" id="KW-0238">DNA-binding</keyword>
<dbReference type="RefSeq" id="WP_180726181.1">
    <property type="nucleotide sequence ID" value="NZ_AP023176.1"/>
</dbReference>
<dbReference type="InterPro" id="IPR005119">
    <property type="entry name" value="LysR_subst-bd"/>
</dbReference>
<keyword evidence="4" id="KW-0804">Transcription</keyword>
<dbReference type="FunFam" id="1.10.10.10:FF:000001">
    <property type="entry name" value="LysR family transcriptional regulator"/>
    <property type="match status" value="1"/>
</dbReference>
<dbReference type="Pfam" id="PF03466">
    <property type="entry name" value="LysR_substrate"/>
    <property type="match status" value="1"/>
</dbReference>
<evidence type="ECO:0000259" key="5">
    <source>
        <dbReference type="PROSITE" id="PS50931"/>
    </source>
</evidence>
<name>A0A7I8BXG5_9BURK</name>
<dbReference type="GO" id="GO:0006351">
    <property type="term" value="P:DNA-templated transcription"/>
    <property type="evidence" value="ECO:0007669"/>
    <property type="project" value="TreeGrafter"/>
</dbReference>
<dbReference type="InterPro" id="IPR000847">
    <property type="entry name" value="LysR_HTH_N"/>
</dbReference>
<evidence type="ECO:0000313" key="6">
    <source>
        <dbReference type="EMBL" id="BCF92640.1"/>
    </source>
</evidence>
<dbReference type="Gene3D" id="3.40.190.290">
    <property type="match status" value="1"/>
</dbReference>
<evidence type="ECO:0000256" key="3">
    <source>
        <dbReference type="ARBA" id="ARBA00023125"/>
    </source>
</evidence>
<dbReference type="InterPro" id="IPR036390">
    <property type="entry name" value="WH_DNA-bd_sf"/>
</dbReference>
<dbReference type="KEGG" id="plad:PPGU16_57070"/>
<accession>A0A7I8BXG5</accession>
<keyword evidence="2" id="KW-0805">Transcription regulation</keyword>
<dbReference type="AlphaFoldDB" id="A0A7I8BXG5"/>
<dbReference type="SUPFAM" id="SSF53850">
    <property type="entry name" value="Periplasmic binding protein-like II"/>
    <property type="match status" value="1"/>
</dbReference>
<reference evidence="6 7" key="1">
    <citation type="journal article" date="2020" name="Genes (Basel)">
        <title>Genomic Comparison of Insect Gut Symbionts from Divergent Burkholderia Subclades.</title>
        <authorList>
            <person name="Takeshita K."/>
            <person name="Kikuchi Y."/>
        </authorList>
    </citation>
    <scope>NUCLEOTIDE SEQUENCE [LARGE SCALE GENOMIC DNA]</scope>
    <source>
        <strain evidence="6 7">PGU16</strain>
        <plasmid evidence="6 7">PPGU16_p1</plasmid>
    </source>
</reference>
<dbReference type="PANTHER" id="PTHR30537">
    <property type="entry name" value="HTH-TYPE TRANSCRIPTIONAL REGULATOR"/>
    <property type="match status" value="1"/>
</dbReference>
<keyword evidence="7" id="KW-1185">Reference proteome</keyword>
<dbReference type="EMBL" id="AP023176">
    <property type="protein sequence ID" value="BCF92640.1"/>
    <property type="molecule type" value="Genomic_DNA"/>
</dbReference>
<gene>
    <name evidence="6" type="ORF">PPGU16_57070</name>
</gene>
<geneLocation type="plasmid" evidence="6 7">
    <name>PPGU16_p1</name>
</geneLocation>
<dbReference type="PROSITE" id="PS50931">
    <property type="entry name" value="HTH_LYSR"/>
    <property type="match status" value="1"/>
</dbReference>
<evidence type="ECO:0000256" key="2">
    <source>
        <dbReference type="ARBA" id="ARBA00023015"/>
    </source>
</evidence>
<organism evidence="6 7">
    <name type="scientific">Paraburkholderia largidicola</name>
    <dbReference type="NCBI Taxonomy" id="3014751"/>
    <lineage>
        <taxon>Bacteria</taxon>
        <taxon>Pseudomonadati</taxon>
        <taxon>Pseudomonadota</taxon>
        <taxon>Betaproteobacteria</taxon>
        <taxon>Burkholderiales</taxon>
        <taxon>Burkholderiaceae</taxon>
        <taxon>Paraburkholderia</taxon>
    </lineage>
</organism>
<evidence type="ECO:0000313" key="7">
    <source>
        <dbReference type="Proteomes" id="UP000510888"/>
    </source>
</evidence>
<dbReference type="GO" id="GO:0003700">
    <property type="term" value="F:DNA-binding transcription factor activity"/>
    <property type="evidence" value="ECO:0007669"/>
    <property type="project" value="InterPro"/>
</dbReference>
<dbReference type="SUPFAM" id="SSF46785">
    <property type="entry name" value="Winged helix' DNA-binding domain"/>
    <property type="match status" value="1"/>
</dbReference>
<evidence type="ECO:0000256" key="1">
    <source>
        <dbReference type="ARBA" id="ARBA00009437"/>
    </source>
</evidence>
<keyword evidence="6" id="KW-0614">Plasmid</keyword>
<dbReference type="GO" id="GO:0043565">
    <property type="term" value="F:sequence-specific DNA binding"/>
    <property type="evidence" value="ECO:0007669"/>
    <property type="project" value="TreeGrafter"/>
</dbReference>
<comment type="similarity">
    <text evidence="1">Belongs to the LysR transcriptional regulatory family.</text>
</comment>
<evidence type="ECO:0000256" key="4">
    <source>
        <dbReference type="ARBA" id="ARBA00023163"/>
    </source>
</evidence>
<dbReference type="InterPro" id="IPR036388">
    <property type="entry name" value="WH-like_DNA-bd_sf"/>
</dbReference>
<sequence>MNKFVDMVTFVSVVDASSFSEAARRLGTTKSIVSTRIRQLERRLGCALLERDRPLRMTIAGGVFYESASRVLQDVKLAEDSVQETQGSLRGPLRIAVPLTLLTRRIGALLSTFAGQHPDLQLDIEAQDRFVSMQDGQYDVAIRMGELPDSSLIARPITMYHCLICASPAYLERYDTPTHPRDLANHYGVNYYHREPNGMWSLAVDGRRQSFRIRTRMRADSEQMLLEGARAGLGLAILPTFVAADSLLSGDLVPVLQHYPPQGGHISAVYRKAVRTPLRIHALIELLAEHIGHPASWDSQLVAAGVVKSQASK</sequence>
<dbReference type="Pfam" id="PF00126">
    <property type="entry name" value="HTH_1"/>
    <property type="match status" value="1"/>
</dbReference>
<protein>
    <submittedName>
        <fullName evidence="6">Transcriptional regulator</fullName>
    </submittedName>
</protein>
<dbReference type="PANTHER" id="PTHR30537:SF71">
    <property type="entry name" value="TRANSCRIPTIONAL REGULATORY PROTEIN"/>
    <property type="match status" value="1"/>
</dbReference>
<dbReference type="InterPro" id="IPR058163">
    <property type="entry name" value="LysR-type_TF_proteobact-type"/>
</dbReference>
<dbReference type="Proteomes" id="UP000510888">
    <property type="component" value="Plasmid PPGU16_p1"/>
</dbReference>
<dbReference type="Gene3D" id="1.10.10.10">
    <property type="entry name" value="Winged helix-like DNA-binding domain superfamily/Winged helix DNA-binding domain"/>
    <property type="match status" value="1"/>
</dbReference>
<proteinExistence type="inferred from homology"/>
<feature type="domain" description="HTH lysR-type" evidence="5">
    <location>
        <begin position="1"/>
        <end position="58"/>
    </location>
</feature>
<dbReference type="CDD" id="cd08422">
    <property type="entry name" value="PBP2_CrgA_like"/>
    <property type="match status" value="1"/>
</dbReference>